<keyword evidence="5" id="KW-1185">Reference proteome</keyword>
<feature type="domain" description="Beta-lactamase-related" evidence="3">
    <location>
        <begin position="6"/>
        <end position="381"/>
    </location>
</feature>
<organism evidence="4 5">
    <name type="scientific">Diaporthe australafricana</name>
    <dbReference type="NCBI Taxonomy" id="127596"/>
    <lineage>
        <taxon>Eukaryota</taxon>
        <taxon>Fungi</taxon>
        <taxon>Dikarya</taxon>
        <taxon>Ascomycota</taxon>
        <taxon>Pezizomycotina</taxon>
        <taxon>Sordariomycetes</taxon>
        <taxon>Sordariomycetidae</taxon>
        <taxon>Diaporthales</taxon>
        <taxon>Diaporthaceae</taxon>
        <taxon>Diaporthe</taxon>
    </lineage>
</organism>
<comment type="similarity">
    <text evidence="1">Belongs to the class-A beta-lactamase family.</text>
</comment>
<evidence type="ECO:0000259" key="3">
    <source>
        <dbReference type="Pfam" id="PF00144"/>
    </source>
</evidence>
<protein>
    <recommendedName>
        <fullName evidence="3">Beta-lactamase-related domain-containing protein</fullName>
    </recommendedName>
</protein>
<evidence type="ECO:0000256" key="2">
    <source>
        <dbReference type="ARBA" id="ARBA00022801"/>
    </source>
</evidence>
<keyword evidence="2" id="KW-0378">Hydrolase</keyword>
<dbReference type="SUPFAM" id="SSF56601">
    <property type="entry name" value="beta-lactamase/transpeptidase-like"/>
    <property type="match status" value="1"/>
</dbReference>
<evidence type="ECO:0000313" key="4">
    <source>
        <dbReference type="EMBL" id="KAL1865046.1"/>
    </source>
</evidence>
<proteinExistence type="inferred from homology"/>
<dbReference type="EMBL" id="JAWRVE010000064">
    <property type="protein sequence ID" value="KAL1865046.1"/>
    <property type="molecule type" value="Genomic_DNA"/>
</dbReference>
<sequence length="401" mass="43413">MAHKIDEAYEKAVASGLLPGVCVIAGDKNGNTIYSKSLGKASLKDDRADDFTPSTICAMASVTKLMTSVAALQAVESGKVQLDQDIRPLLPGIGKYGVITGFDDEKNSAILKPDDTPITLRMLLCHTSGHEYDWLSPLLGKWRASRNEQPWSGPTVADKCTLPLVFAPGTGFAYGGGHDWAGKVVEVVTGMTLDEFMSRNIWSQLGIEGEVSFYPKTKPGMKDRMADLSTLNEKSEPPAVDAPTFDILFGGTDCLGGGGGFGSANAYYTFLSAVFRRDSKLLTEESYKELFRPQLEEKAEQALNDYFHLSPAHTQFLALGVPQEVRKTWSLAGVIIKDGVEGRLKKNTTMWGGVPSMVWFMDHEAGVCGAAFCQILPPMSPPVIALHAKFQGHILEISGEA</sequence>
<comment type="caution">
    <text evidence="4">The sequence shown here is derived from an EMBL/GenBank/DDBJ whole genome shotgun (WGS) entry which is preliminary data.</text>
</comment>
<reference evidence="4 5" key="1">
    <citation type="journal article" date="2024" name="IMA Fungus">
        <title>IMA Genome - F19 : A genome assembly and annotation guide to empower mycologists, including annotated draft genome sequences of Ceratocystis pirilliformis, Diaporthe australafricana, Fusarium ophioides, Paecilomyces lecythidis, and Sporothrix stenoceras.</title>
        <authorList>
            <person name="Aylward J."/>
            <person name="Wilson A.M."/>
            <person name="Visagie C.M."/>
            <person name="Spraker J."/>
            <person name="Barnes I."/>
            <person name="Buitendag C."/>
            <person name="Ceriani C."/>
            <person name="Del Mar Angel L."/>
            <person name="du Plessis D."/>
            <person name="Fuchs T."/>
            <person name="Gasser K."/>
            <person name="Kramer D."/>
            <person name="Li W."/>
            <person name="Munsamy K."/>
            <person name="Piso A."/>
            <person name="Price J.L."/>
            <person name="Sonnekus B."/>
            <person name="Thomas C."/>
            <person name="van der Nest A."/>
            <person name="van Dijk A."/>
            <person name="van Heerden A."/>
            <person name="van Vuuren N."/>
            <person name="Yilmaz N."/>
            <person name="Duong T.A."/>
            <person name="van der Merwe N.A."/>
            <person name="Wingfield M.J."/>
            <person name="Wingfield B.D."/>
        </authorList>
    </citation>
    <scope>NUCLEOTIDE SEQUENCE [LARGE SCALE GENOMIC DNA]</scope>
    <source>
        <strain evidence="4 5">CMW 18300</strain>
    </source>
</reference>
<dbReference type="InterPro" id="IPR012338">
    <property type="entry name" value="Beta-lactam/transpept-like"/>
</dbReference>
<dbReference type="InterPro" id="IPR050789">
    <property type="entry name" value="Diverse_Enzym_Activities"/>
</dbReference>
<dbReference type="Gene3D" id="3.40.710.10">
    <property type="entry name" value="DD-peptidase/beta-lactamase superfamily"/>
    <property type="match status" value="1"/>
</dbReference>
<dbReference type="Pfam" id="PF00144">
    <property type="entry name" value="Beta-lactamase"/>
    <property type="match status" value="1"/>
</dbReference>
<dbReference type="PANTHER" id="PTHR43283:SF17">
    <property type="entry name" value="(LOVD), PUTATIVE (AFU_ORTHOLOGUE AFUA_5G00920)-RELATED"/>
    <property type="match status" value="1"/>
</dbReference>
<dbReference type="PANTHER" id="PTHR43283">
    <property type="entry name" value="BETA-LACTAMASE-RELATED"/>
    <property type="match status" value="1"/>
</dbReference>
<name>A0ABR3WNG4_9PEZI</name>
<accession>A0ABR3WNG4</accession>
<evidence type="ECO:0000313" key="5">
    <source>
        <dbReference type="Proteomes" id="UP001583177"/>
    </source>
</evidence>
<dbReference type="Proteomes" id="UP001583177">
    <property type="component" value="Unassembled WGS sequence"/>
</dbReference>
<evidence type="ECO:0000256" key="1">
    <source>
        <dbReference type="ARBA" id="ARBA00009009"/>
    </source>
</evidence>
<dbReference type="InterPro" id="IPR001466">
    <property type="entry name" value="Beta-lactam-related"/>
</dbReference>
<gene>
    <name evidence="4" type="ORF">Daus18300_007393</name>
</gene>